<reference evidence="1 2" key="1">
    <citation type="journal article" date="2014" name="BMC Genomics">
        <title>Comparative genomics of the major fungal agents of human and animal Sporotrichosis: Sporothrix schenckii and Sporothrix brasiliensis.</title>
        <authorList>
            <person name="Teixeira M.M."/>
            <person name="de Almeida L.G."/>
            <person name="Kubitschek-Barreira P."/>
            <person name="Alves F.L."/>
            <person name="Kioshima E.S."/>
            <person name="Abadio A.K."/>
            <person name="Fernandes L."/>
            <person name="Derengowski L.S."/>
            <person name="Ferreira K.S."/>
            <person name="Souza R.C."/>
            <person name="Ruiz J.C."/>
            <person name="de Andrade N.C."/>
            <person name="Paes H.C."/>
            <person name="Nicola A.M."/>
            <person name="Albuquerque P."/>
            <person name="Gerber A.L."/>
            <person name="Martins V.P."/>
            <person name="Peconick L.D."/>
            <person name="Neto A.V."/>
            <person name="Chaucanez C.B."/>
            <person name="Silva P.A."/>
            <person name="Cunha O.L."/>
            <person name="de Oliveira F.F."/>
            <person name="dos Santos T.C."/>
            <person name="Barros A.L."/>
            <person name="Soares M.A."/>
            <person name="de Oliveira L.M."/>
            <person name="Marini M.M."/>
            <person name="Villalobos-Duno H."/>
            <person name="Cunha M.M."/>
            <person name="de Hoog S."/>
            <person name="da Silveira J.F."/>
            <person name="Henrissat B."/>
            <person name="Nino-Vega G.A."/>
            <person name="Cisalpino P.S."/>
            <person name="Mora-Montes H.M."/>
            <person name="Almeida S.R."/>
            <person name="Stajich J.E."/>
            <person name="Lopes-Bezerra L.M."/>
            <person name="Vasconcelos A.T."/>
            <person name="Felipe M.S."/>
        </authorList>
    </citation>
    <scope>NUCLEOTIDE SEQUENCE [LARGE SCALE GENOMIC DNA]</scope>
    <source>
        <strain evidence="1 2">5110</strain>
    </source>
</reference>
<proteinExistence type="predicted"/>
<name>A0A0C2J0S6_9PEZI</name>
<gene>
    <name evidence="1" type="ORF">SPBR_09149</name>
</gene>
<dbReference type="RefSeq" id="XP_040620605.1">
    <property type="nucleotide sequence ID" value="XM_040767275.1"/>
</dbReference>
<evidence type="ECO:0000313" key="2">
    <source>
        <dbReference type="Proteomes" id="UP000031575"/>
    </source>
</evidence>
<sequence length="91" mass="9732">MDVSPSIQTSPSSIMIVGPNVLNTDVLDPTTDVYRRVIVAAGAIAEVGFVDYAVRTSELASEFALTEAAARWAKVHHEDLEMAGGQNESKI</sequence>
<dbReference type="EMBL" id="AWTV01000006">
    <property type="protein sequence ID" value="KIH92595.1"/>
    <property type="molecule type" value="Genomic_DNA"/>
</dbReference>
<dbReference type="HOGENOM" id="CLU_2428485_0_0_1"/>
<comment type="caution">
    <text evidence="1">The sequence shown here is derived from an EMBL/GenBank/DDBJ whole genome shotgun (WGS) entry which is preliminary data.</text>
</comment>
<protein>
    <submittedName>
        <fullName evidence="1">Uncharacterized protein</fullName>
    </submittedName>
</protein>
<dbReference type="VEuPathDB" id="FungiDB:SPBR_09149"/>
<accession>A0A0C2J0S6</accession>
<dbReference type="Proteomes" id="UP000031575">
    <property type="component" value="Unassembled WGS sequence"/>
</dbReference>
<dbReference type="GeneID" id="63682196"/>
<keyword evidence="2" id="KW-1185">Reference proteome</keyword>
<dbReference type="AlphaFoldDB" id="A0A0C2J0S6"/>
<organism evidence="1 2">
    <name type="scientific">Sporothrix brasiliensis 5110</name>
    <dbReference type="NCBI Taxonomy" id="1398154"/>
    <lineage>
        <taxon>Eukaryota</taxon>
        <taxon>Fungi</taxon>
        <taxon>Dikarya</taxon>
        <taxon>Ascomycota</taxon>
        <taxon>Pezizomycotina</taxon>
        <taxon>Sordariomycetes</taxon>
        <taxon>Sordariomycetidae</taxon>
        <taxon>Ophiostomatales</taxon>
        <taxon>Ophiostomataceae</taxon>
        <taxon>Sporothrix</taxon>
    </lineage>
</organism>
<evidence type="ECO:0000313" key="1">
    <source>
        <dbReference type="EMBL" id="KIH92595.1"/>
    </source>
</evidence>